<dbReference type="RefSeq" id="WP_068331115.1">
    <property type="nucleotide sequence ID" value="NZ_LVHF01000025.1"/>
</dbReference>
<evidence type="ECO:0000313" key="2">
    <source>
        <dbReference type="Proteomes" id="UP000078503"/>
    </source>
</evidence>
<reference evidence="1 2" key="1">
    <citation type="submission" date="2016-03" db="EMBL/GenBank/DDBJ databases">
        <title>Photobacterium proteolyticum sp. nov. a protease producing bacterium isolated from ocean sediments of Laizhou Bay.</title>
        <authorList>
            <person name="Li Y."/>
        </authorList>
    </citation>
    <scope>NUCLEOTIDE SEQUENCE [LARGE SCALE GENOMIC DNA]</scope>
    <source>
        <strain evidence="1 2">R-40508</strain>
    </source>
</reference>
<name>A0A178KA29_9GAMM</name>
<accession>A0A178KA29</accession>
<keyword evidence="2" id="KW-1185">Reference proteome</keyword>
<proteinExistence type="predicted"/>
<evidence type="ECO:0000313" key="1">
    <source>
        <dbReference type="EMBL" id="OAN14230.1"/>
    </source>
</evidence>
<organism evidence="1 2">
    <name type="scientific">Photobacterium jeanii</name>
    <dbReference type="NCBI Taxonomy" id="858640"/>
    <lineage>
        <taxon>Bacteria</taxon>
        <taxon>Pseudomonadati</taxon>
        <taxon>Pseudomonadota</taxon>
        <taxon>Gammaproteobacteria</taxon>
        <taxon>Vibrionales</taxon>
        <taxon>Vibrionaceae</taxon>
        <taxon>Photobacterium</taxon>
    </lineage>
</organism>
<dbReference type="STRING" id="858640.A3K86_11665"/>
<dbReference type="OrthoDB" id="5510318at2"/>
<evidence type="ECO:0008006" key="3">
    <source>
        <dbReference type="Google" id="ProtNLM"/>
    </source>
</evidence>
<comment type="caution">
    <text evidence="1">The sequence shown here is derived from an EMBL/GenBank/DDBJ whole genome shotgun (WGS) entry which is preliminary data.</text>
</comment>
<dbReference type="Proteomes" id="UP000078503">
    <property type="component" value="Unassembled WGS sequence"/>
</dbReference>
<sequence length="249" mass="28178">MQTARTQTELKDRIENFFGNEINQQTEVSEVISSLTESAYTYVFGGMLRDIGLFGTKGFESDIDLVFSGNKASLAKAIRKVDCLNYHENKFGGYRIQGLHWELDVWCAQDTWAIKKGHVQFDDISSLLNTTLMTWDSVLYCINDNKLIVRENYLDNLISRKLDIILEENPNKVGSLVRVLRAIYGKQAASLGPKAATLLANTLTAYKSTTLIEYEKQSFTSHFINNCNLSHLKQKLSTYDGHGDCLLQN</sequence>
<protein>
    <recommendedName>
        <fullName evidence="3">Poly A polymerase head domain-containing protein</fullName>
    </recommendedName>
</protein>
<dbReference type="EMBL" id="LVHF01000025">
    <property type="protein sequence ID" value="OAN14230.1"/>
    <property type="molecule type" value="Genomic_DNA"/>
</dbReference>
<dbReference type="AlphaFoldDB" id="A0A178KA29"/>
<gene>
    <name evidence="1" type="ORF">A3K86_11665</name>
</gene>